<organism evidence="4 5">
    <name type="scientific">Acer negundo</name>
    <name type="common">Box elder</name>
    <dbReference type="NCBI Taxonomy" id="4023"/>
    <lineage>
        <taxon>Eukaryota</taxon>
        <taxon>Viridiplantae</taxon>
        <taxon>Streptophyta</taxon>
        <taxon>Embryophyta</taxon>
        <taxon>Tracheophyta</taxon>
        <taxon>Spermatophyta</taxon>
        <taxon>Magnoliopsida</taxon>
        <taxon>eudicotyledons</taxon>
        <taxon>Gunneridae</taxon>
        <taxon>Pentapetalae</taxon>
        <taxon>rosids</taxon>
        <taxon>malvids</taxon>
        <taxon>Sapindales</taxon>
        <taxon>Sapindaceae</taxon>
        <taxon>Hippocastanoideae</taxon>
        <taxon>Acereae</taxon>
        <taxon>Acer</taxon>
    </lineage>
</organism>
<feature type="domain" description="CCHC-type" evidence="3">
    <location>
        <begin position="129"/>
        <end position="144"/>
    </location>
</feature>
<name>A0AAD5JP86_ACENE</name>
<comment type="caution">
    <text evidence="4">The sequence shown here is derived from an EMBL/GenBank/DDBJ whole genome shotgun (WGS) entry which is preliminary data.</text>
</comment>
<dbReference type="InterPro" id="IPR036875">
    <property type="entry name" value="Znf_CCHC_sf"/>
</dbReference>
<feature type="region of interest" description="Disordered" evidence="2">
    <location>
        <begin position="101"/>
        <end position="120"/>
    </location>
</feature>
<dbReference type="EMBL" id="JAJSOW010000003">
    <property type="protein sequence ID" value="KAI9196861.1"/>
    <property type="molecule type" value="Genomic_DNA"/>
</dbReference>
<dbReference type="GO" id="GO:0008270">
    <property type="term" value="F:zinc ion binding"/>
    <property type="evidence" value="ECO:0007669"/>
    <property type="project" value="UniProtKB-KW"/>
</dbReference>
<dbReference type="GO" id="GO:0003676">
    <property type="term" value="F:nucleic acid binding"/>
    <property type="evidence" value="ECO:0007669"/>
    <property type="project" value="InterPro"/>
</dbReference>
<dbReference type="Pfam" id="PF14223">
    <property type="entry name" value="Retrotran_gag_2"/>
    <property type="match status" value="1"/>
</dbReference>
<gene>
    <name evidence="4" type="ORF">LWI28_027599</name>
</gene>
<evidence type="ECO:0000259" key="3">
    <source>
        <dbReference type="PROSITE" id="PS50158"/>
    </source>
</evidence>
<dbReference type="AlphaFoldDB" id="A0AAD5JP86"/>
<dbReference type="InterPro" id="IPR001878">
    <property type="entry name" value="Znf_CCHC"/>
</dbReference>
<dbReference type="Pfam" id="PF22936">
    <property type="entry name" value="Pol_BBD"/>
    <property type="match status" value="1"/>
</dbReference>
<keyword evidence="1" id="KW-0479">Metal-binding</keyword>
<sequence>MEEKSANGTWEKLEKLYMGKILSNKLTLKDQLYGLKMEEGGDVMSHLNDFNRCSSDLTRVDVKYKEDDKALLLLRSLSDSFKHFWTTLLFGKETLQCDAVESSERGRTRERSKSEKNSRSKSRKKNVECYGCGKKGHYKWDCRKLKTEIKEGKKAETNSTANVVFKDNGELLSVASTSYASDAWILDSGCSFYMCANRDWFDTYESQSRGEVLIGNNATCKVIGICTIKIKMFDRIVKTSGSVRHVPVLKKNLISLGTLDTNGCSFTANDGVIKVCKGSMVMMRGTKLGNNLYRILGNTILGGVAISTEEENCKDDTQH</sequence>
<protein>
    <recommendedName>
        <fullName evidence="3">CCHC-type domain-containing protein</fullName>
    </recommendedName>
</protein>
<reference evidence="4" key="2">
    <citation type="submission" date="2023-02" db="EMBL/GenBank/DDBJ databases">
        <authorList>
            <person name="Swenson N.G."/>
            <person name="Wegrzyn J.L."/>
            <person name="Mcevoy S.L."/>
        </authorList>
    </citation>
    <scope>NUCLEOTIDE SEQUENCE</scope>
    <source>
        <strain evidence="4">91603</strain>
        <tissue evidence="4">Leaf</tissue>
    </source>
</reference>
<keyword evidence="5" id="KW-1185">Reference proteome</keyword>
<feature type="compositionally biased region" description="Basic and acidic residues" evidence="2">
    <location>
        <begin position="102"/>
        <end position="118"/>
    </location>
</feature>
<dbReference type="PANTHER" id="PTHR47592">
    <property type="entry name" value="PBF68 PROTEIN"/>
    <property type="match status" value="1"/>
</dbReference>
<keyword evidence="1" id="KW-0863">Zinc-finger</keyword>
<dbReference type="SUPFAM" id="SSF57756">
    <property type="entry name" value="Retrovirus zinc finger-like domains"/>
    <property type="match status" value="1"/>
</dbReference>
<accession>A0AAD5JP86</accession>
<dbReference type="PANTHER" id="PTHR47592:SF27">
    <property type="entry name" value="OS08G0421700 PROTEIN"/>
    <property type="match status" value="1"/>
</dbReference>
<evidence type="ECO:0000313" key="4">
    <source>
        <dbReference type="EMBL" id="KAI9196861.1"/>
    </source>
</evidence>
<dbReference type="Gene3D" id="4.10.60.10">
    <property type="entry name" value="Zinc finger, CCHC-type"/>
    <property type="match status" value="1"/>
</dbReference>
<evidence type="ECO:0000256" key="2">
    <source>
        <dbReference type="SAM" id="MobiDB-lite"/>
    </source>
</evidence>
<dbReference type="InterPro" id="IPR054722">
    <property type="entry name" value="PolX-like_BBD"/>
</dbReference>
<dbReference type="PROSITE" id="PS50158">
    <property type="entry name" value="ZF_CCHC"/>
    <property type="match status" value="1"/>
</dbReference>
<keyword evidence="1" id="KW-0862">Zinc</keyword>
<reference evidence="4" key="1">
    <citation type="journal article" date="2022" name="Plant J.">
        <title>Strategies of tolerance reflected in two North American maple genomes.</title>
        <authorList>
            <person name="McEvoy S.L."/>
            <person name="Sezen U.U."/>
            <person name="Trouern-Trend A."/>
            <person name="McMahon S.M."/>
            <person name="Schaberg P.G."/>
            <person name="Yang J."/>
            <person name="Wegrzyn J.L."/>
            <person name="Swenson N.G."/>
        </authorList>
    </citation>
    <scope>NUCLEOTIDE SEQUENCE</scope>
    <source>
        <strain evidence="4">91603</strain>
    </source>
</reference>
<dbReference type="Proteomes" id="UP001064489">
    <property type="component" value="Chromosome 1"/>
</dbReference>
<evidence type="ECO:0000313" key="5">
    <source>
        <dbReference type="Proteomes" id="UP001064489"/>
    </source>
</evidence>
<proteinExistence type="predicted"/>
<evidence type="ECO:0000256" key="1">
    <source>
        <dbReference type="PROSITE-ProRule" id="PRU00047"/>
    </source>
</evidence>